<evidence type="ECO:0000256" key="1">
    <source>
        <dbReference type="SAM" id="Phobius"/>
    </source>
</evidence>
<dbReference type="EMBL" id="JBANQN010000007">
    <property type="protein sequence ID" value="KAK6783522.1"/>
    <property type="molecule type" value="Genomic_DNA"/>
</dbReference>
<keyword evidence="1" id="KW-0472">Membrane</keyword>
<evidence type="ECO:0000313" key="3">
    <source>
        <dbReference type="Proteomes" id="UP001371456"/>
    </source>
</evidence>
<name>A0AAN8Y8P5_SOLBU</name>
<accession>A0AAN8Y8P5</accession>
<feature type="transmembrane region" description="Helical" evidence="1">
    <location>
        <begin position="100"/>
        <end position="120"/>
    </location>
</feature>
<organism evidence="2 3">
    <name type="scientific">Solanum bulbocastanum</name>
    <name type="common">Wild potato</name>
    <dbReference type="NCBI Taxonomy" id="147425"/>
    <lineage>
        <taxon>Eukaryota</taxon>
        <taxon>Viridiplantae</taxon>
        <taxon>Streptophyta</taxon>
        <taxon>Embryophyta</taxon>
        <taxon>Tracheophyta</taxon>
        <taxon>Spermatophyta</taxon>
        <taxon>Magnoliopsida</taxon>
        <taxon>eudicotyledons</taxon>
        <taxon>Gunneridae</taxon>
        <taxon>Pentapetalae</taxon>
        <taxon>asterids</taxon>
        <taxon>lamiids</taxon>
        <taxon>Solanales</taxon>
        <taxon>Solanaceae</taxon>
        <taxon>Solanoideae</taxon>
        <taxon>Solaneae</taxon>
        <taxon>Solanum</taxon>
    </lineage>
</organism>
<proteinExistence type="predicted"/>
<protein>
    <submittedName>
        <fullName evidence="2">Uncharacterized protein</fullName>
    </submittedName>
</protein>
<dbReference type="Proteomes" id="UP001371456">
    <property type="component" value="Unassembled WGS sequence"/>
</dbReference>
<keyword evidence="3" id="KW-1185">Reference proteome</keyword>
<comment type="caution">
    <text evidence="2">The sequence shown here is derived from an EMBL/GenBank/DDBJ whole genome shotgun (WGS) entry which is preliminary data.</text>
</comment>
<reference evidence="2 3" key="1">
    <citation type="submission" date="2024-02" db="EMBL/GenBank/DDBJ databases">
        <title>de novo genome assembly of Solanum bulbocastanum strain 11H21.</title>
        <authorList>
            <person name="Hosaka A.J."/>
        </authorList>
    </citation>
    <scope>NUCLEOTIDE SEQUENCE [LARGE SCALE GENOMIC DNA]</scope>
    <source>
        <tissue evidence="2">Young leaves</tissue>
    </source>
</reference>
<gene>
    <name evidence="2" type="ORF">RDI58_016976</name>
</gene>
<sequence length="256" mass="28592">MARFWEVDLGSKLSVVLTRKAKVARAKGDSEGSNQNLSFLRFLLLRNGECCYSPATFKAFQVIYVSKGYFSSYPFPCLAAYASIPFYRCVLLWNSFPDPIILFTFLPLFCICYLVVRSLIFRLTTWLIPLATSVGSFQSADKLPVFVASSLDENILLGGQSQSPSWTSVLADWGTSRSESSVNEAQQNAPAAAVGVGAEILPFPLLQDPLRRQELNSRLAVHLVGSNWTEREINAVLEQQFFIEKKNGVRSTVQWL</sequence>
<dbReference type="AlphaFoldDB" id="A0AAN8Y8P5"/>
<keyword evidence="1" id="KW-1133">Transmembrane helix</keyword>
<evidence type="ECO:0000313" key="2">
    <source>
        <dbReference type="EMBL" id="KAK6783522.1"/>
    </source>
</evidence>
<keyword evidence="1" id="KW-0812">Transmembrane</keyword>